<proteinExistence type="inferred from homology"/>
<evidence type="ECO:0000256" key="11">
    <source>
        <dbReference type="ARBA" id="ARBA00025736"/>
    </source>
</evidence>
<comment type="similarity">
    <text evidence="12">Belongs to the G-protein coupled receptor 1 family.</text>
</comment>
<dbReference type="GO" id="GO:0004875">
    <property type="term" value="F:complement receptor activity"/>
    <property type="evidence" value="ECO:0007669"/>
    <property type="project" value="TreeGrafter"/>
</dbReference>
<keyword evidence="6 13" id="KW-0472">Membrane</keyword>
<dbReference type="GO" id="GO:0004930">
    <property type="term" value="F:G protein-coupled receptor activity"/>
    <property type="evidence" value="ECO:0007669"/>
    <property type="project" value="UniProtKB-KW"/>
</dbReference>
<feature type="transmembrane region" description="Helical" evidence="13">
    <location>
        <begin position="202"/>
        <end position="219"/>
    </location>
</feature>
<comment type="subcellular location">
    <subcellularLocation>
        <location evidence="1">Cell membrane</location>
        <topology evidence="1">Multi-pass membrane protein</topology>
    </subcellularLocation>
</comment>
<dbReference type="PROSITE" id="PS00237">
    <property type="entry name" value="G_PROTEIN_RECEP_F1_1"/>
    <property type="match status" value="1"/>
</dbReference>
<evidence type="ECO:0000256" key="3">
    <source>
        <dbReference type="ARBA" id="ARBA00022692"/>
    </source>
</evidence>
<dbReference type="PANTHER" id="PTHR24225">
    <property type="entry name" value="CHEMOTACTIC RECEPTOR"/>
    <property type="match status" value="1"/>
</dbReference>
<dbReference type="Gene3D" id="1.20.1070.10">
    <property type="entry name" value="Rhodopsin 7-helix transmembrane proteins"/>
    <property type="match status" value="1"/>
</dbReference>
<dbReference type="PRINTS" id="PR00237">
    <property type="entry name" value="GPCRRHODOPSN"/>
</dbReference>
<evidence type="ECO:0000313" key="15">
    <source>
        <dbReference type="Ensembl" id="ENSTMTP00000021464.1"/>
    </source>
</evidence>
<evidence type="ECO:0000256" key="4">
    <source>
        <dbReference type="ARBA" id="ARBA00022989"/>
    </source>
</evidence>
<comment type="similarity">
    <text evidence="11">Belongs to the chemokine-like receptor (CMKLR) family.</text>
</comment>
<organism evidence="15 16">
    <name type="scientific">Terrapene triunguis</name>
    <name type="common">Three-toed box turtle</name>
    <dbReference type="NCBI Taxonomy" id="2587831"/>
    <lineage>
        <taxon>Eukaryota</taxon>
        <taxon>Metazoa</taxon>
        <taxon>Chordata</taxon>
        <taxon>Craniata</taxon>
        <taxon>Vertebrata</taxon>
        <taxon>Euteleostomi</taxon>
        <taxon>Archelosauria</taxon>
        <taxon>Testudinata</taxon>
        <taxon>Testudines</taxon>
        <taxon>Cryptodira</taxon>
        <taxon>Durocryptodira</taxon>
        <taxon>Testudinoidea</taxon>
        <taxon>Emydidae</taxon>
        <taxon>Terrapene</taxon>
    </lineage>
</organism>
<evidence type="ECO:0000256" key="1">
    <source>
        <dbReference type="ARBA" id="ARBA00004651"/>
    </source>
</evidence>
<sequence length="294" mass="33375">PLPAVPIPSPHPLRIELFPILFMVLCGVAFLAGVPLNCYVLFVAGFRVERTASAVWFWSWAVADFIFIIFLPLRFISIFIKELDTTKVVSSTVTSFHMFSSSFLLTALSVDRCILVARPEWARYHSMPLLAFKMVMGMWSLSVGFSLRYGDLWEYLHSPASSSMNFLVGFLIPLALILIPTFSIVLAVKLRRNRLIQSTKPLKILLGLIPTFFLCWLPYHVFSLLQISAMHTGSVWNTGIAFACVLTYFSSCLNPIFYLTVDKEFLRYRQCGNAWNCQYLHEERIHLAGTIGSP</sequence>
<feature type="transmembrane region" description="Helical" evidence="13">
    <location>
        <begin position="20"/>
        <end position="43"/>
    </location>
</feature>
<dbReference type="GO" id="GO:0007204">
    <property type="term" value="P:positive regulation of cytosolic calcium ion concentration"/>
    <property type="evidence" value="ECO:0007669"/>
    <property type="project" value="TreeGrafter"/>
</dbReference>
<feature type="transmembrane region" description="Helical" evidence="13">
    <location>
        <begin position="167"/>
        <end position="190"/>
    </location>
</feature>
<reference evidence="15" key="1">
    <citation type="submission" date="2025-08" db="UniProtKB">
        <authorList>
            <consortium name="Ensembl"/>
        </authorList>
    </citation>
    <scope>IDENTIFICATION</scope>
</reference>
<name>A0A674JQC8_9SAUR</name>
<evidence type="ECO:0000256" key="8">
    <source>
        <dbReference type="ARBA" id="ARBA00023170"/>
    </source>
</evidence>
<keyword evidence="7" id="KW-1015">Disulfide bond</keyword>
<protein>
    <recommendedName>
        <fullName evidence="14">G-protein coupled receptors family 1 profile domain-containing protein</fullName>
    </recommendedName>
</protein>
<keyword evidence="4 13" id="KW-1133">Transmembrane helix</keyword>
<keyword evidence="2" id="KW-1003">Cell membrane</keyword>
<evidence type="ECO:0000256" key="13">
    <source>
        <dbReference type="SAM" id="Phobius"/>
    </source>
</evidence>
<feature type="transmembrane region" description="Helical" evidence="13">
    <location>
        <begin position="239"/>
        <end position="259"/>
    </location>
</feature>
<dbReference type="GeneTree" id="ENSGT01140000282544"/>
<evidence type="ECO:0000256" key="7">
    <source>
        <dbReference type="ARBA" id="ARBA00023157"/>
    </source>
</evidence>
<dbReference type="SUPFAM" id="SSF81321">
    <property type="entry name" value="Family A G protein-coupled receptor-like"/>
    <property type="match status" value="1"/>
</dbReference>
<feature type="transmembrane region" description="Helical" evidence="13">
    <location>
        <begin position="96"/>
        <end position="117"/>
    </location>
</feature>
<dbReference type="GO" id="GO:0006954">
    <property type="term" value="P:inflammatory response"/>
    <property type="evidence" value="ECO:0007669"/>
    <property type="project" value="TreeGrafter"/>
</dbReference>
<evidence type="ECO:0000256" key="6">
    <source>
        <dbReference type="ARBA" id="ARBA00023136"/>
    </source>
</evidence>
<dbReference type="Pfam" id="PF00001">
    <property type="entry name" value="7tm_1"/>
    <property type="match status" value="2"/>
</dbReference>
<dbReference type="InterPro" id="IPR000276">
    <property type="entry name" value="GPCR_Rhodpsn"/>
</dbReference>
<dbReference type="Proteomes" id="UP000472274">
    <property type="component" value="Unplaced"/>
</dbReference>
<dbReference type="PROSITE" id="PS50262">
    <property type="entry name" value="G_PROTEIN_RECEP_F1_2"/>
    <property type="match status" value="1"/>
</dbReference>
<feature type="domain" description="G-protein coupled receptors family 1 profile" evidence="14">
    <location>
        <begin position="36"/>
        <end position="258"/>
    </location>
</feature>
<keyword evidence="10 12" id="KW-0807">Transducer</keyword>
<feature type="transmembrane region" description="Helical" evidence="13">
    <location>
        <begin position="55"/>
        <end position="76"/>
    </location>
</feature>
<evidence type="ECO:0000256" key="9">
    <source>
        <dbReference type="ARBA" id="ARBA00023180"/>
    </source>
</evidence>
<evidence type="ECO:0000256" key="2">
    <source>
        <dbReference type="ARBA" id="ARBA00022475"/>
    </source>
</evidence>
<keyword evidence="9" id="KW-0325">Glycoprotein</keyword>
<dbReference type="GO" id="GO:0005886">
    <property type="term" value="C:plasma membrane"/>
    <property type="evidence" value="ECO:0007669"/>
    <property type="project" value="TreeGrafter"/>
</dbReference>
<dbReference type="PANTHER" id="PTHR24225:SF0">
    <property type="entry name" value="N-FORMYL PEPTIDE RECEPTOR 2"/>
    <property type="match status" value="1"/>
</dbReference>
<reference evidence="15" key="2">
    <citation type="submission" date="2025-09" db="UniProtKB">
        <authorList>
            <consortium name="Ensembl"/>
        </authorList>
    </citation>
    <scope>IDENTIFICATION</scope>
</reference>
<evidence type="ECO:0000313" key="16">
    <source>
        <dbReference type="Proteomes" id="UP000472274"/>
    </source>
</evidence>
<accession>A0A674JQC8</accession>
<keyword evidence="16" id="KW-1185">Reference proteome</keyword>
<dbReference type="Ensembl" id="ENSTMTT00000022227.1">
    <property type="protein sequence ID" value="ENSTMTP00000021464.1"/>
    <property type="gene ID" value="ENSTMTG00000015675.1"/>
</dbReference>
<dbReference type="InterPro" id="IPR000826">
    <property type="entry name" value="Formyl_rcpt-rel"/>
</dbReference>
<feature type="transmembrane region" description="Helical" evidence="13">
    <location>
        <begin position="129"/>
        <end position="147"/>
    </location>
</feature>
<evidence type="ECO:0000256" key="12">
    <source>
        <dbReference type="RuleBase" id="RU000688"/>
    </source>
</evidence>
<keyword evidence="8 12" id="KW-0675">Receptor</keyword>
<dbReference type="GO" id="GO:0007200">
    <property type="term" value="P:phospholipase C-activating G protein-coupled receptor signaling pathway"/>
    <property type="evidence" value="ECO:0007669"/>
    <property type="project" value="TreeGrafter"/>
</dbReference>
<dbReference type="InterPro" id="IPR017452">
    <property type="entry name" value="GPCR_Rhodpsn_7TM"/>
</dbReference>
<evidence type="ECO:0000256" key="10">
    <source>
        <dbReference type="ARBA" id="ARBA00023224"/>
    </source>
</evidence>
<keyword evidence="5 12" id="KW-0297">G-protein coupled receptor</keyword>
<dbReference type="AlphaFoldDB" id="A0A674JQC8"/>
<evidence type="ECO:0000259" key="14">
    <source>
        <dbReference type="PROSITE" id="PS50262"/>
    </source>
</evidence>
<evidence type="ECO:0000256" key="5">
    <source>
        <dbReference type="ARBA" id="ARBA00023040"/>
    </source>
</evidence>
<keyword evidence="3 12" id="KW-0812">Transmembrane</keyword>